<dbReference type="KEGG" id="dwd:DSCW_09520"/>
<dbReference type="Pfam" id="PF13412">
    <property type="entry name" value="HTH_24"/>
    <property type="match status" value="1"/>
</dbReference>
<keyword evidence="2" id="KW-1185">Reference proteome</keyword>
<dbReference type="InterPro" id="IPR036388">
    <property type="entry name" value="WH-like_DNA-bd_sf"/>
</dbReference>
<sequence>METKNLKTLQLLEAIAEDRPTSQRELSDALQVSLGMVNAFIKRLVKKGYCKVTTIPKNRVQYILTPSGAMEKTRLTYQYISSSYQYFKTARKRLHNLYDTLQNQGATRIIFYGAGEFADIAYLSMTGTPLELIDVVDPSLEGQKFAHLRIQPFSRVQTVDYDILLITTVDNHGDILNAIRQAGVPQRKVRFF</sequence>
<dbReference type="EMBL" id="AP021875">
    <property type="protein sequence ID" value="BBO73535.1"/>
    <property type="molecule type" value="Genomic_DNA"/>
</dbReference>
<accession>A0A5K7YYN1</accession>
<protein>
    <submittedName>
        <fullName evidence="1">Uncharacterized protein</fullName>
    </submittedName>
</protein>
<evidence type="ECO:0000313" key="2">
    <source>
        <dbReference type="Proteomes" id="UP000427769"/>
    </source>
</evidence>
<evidence type="ECO:0000313" key="1">
    <source>
        <dbReference type="EMBL" id="BBO73535.1"/>
    </source>
</evidence>
<dbReference type="Gene3D" id="1.10.10.10">
    <property type="entry name" value="Winged helix-like DNA-binding domain superfamily/Winged helix DNA-binding domain"/>
    <property type="match status" value="1"/>
</dbReference>
<organism evidence="1 2">
    <name type="scientific">Desulfosarcina widdelii</name>
    <dbReference type="NCBI Taxonomy" id="947919"/>
    <lineage>
        <taxon>Bacteria</taxon>
        <taxon>Pseudomonadati</taxon>
        <taxon>Thermodesulfobacteriota</taxon>
        <taxon>Desulfobacteria</taxon>
        <taxon>Desulfobacterales</taxon>
        <taxon>Desulfosarcinaceae</taxon>
        <taxon>Desulfosarcina</taxon>
    </lineage>
</organism>
<gene>
    <name evidence="1" type="ORF">DSCW_09520</name>
</gene>
<dbReference type="InterPro" id="IPR036390">
    <property type="entry name" value="WH_DNA-bd_sf"/>
</dbReference>
<name>A0A5K7YYN1_9BACT</name>
<dbReference type="AlphaFoldDB" id="A0A5K7YYN1"/>
<reference evidence="1 2" key="1">
    <citation type="submission" date="2019-11" db="EMBL/GenBank/DDBJ databases">
        <title>Comparative genomics of hydrocarbon-degrading Desulfosarcina strains.</title>
        <authorList>
            <person name="Watanabe M."/>
            <person name="Kojima H."/>
            <person name="Fukui M."/>
        </authorList>
    </citation>
    <scope>NUCLEOTIDE SEQUENCE [LARGE SCALE GENOMIC DNA]</scope>
    <source>
        <strain evidence="1 2">PP31</strain>
    </source>
</reference>
<proteinExistence type="predicted"/>
<dbReference type="RefSeq" id="WP_170302124.1">
    <property type="nucleotide sequence ID" value="NZ_AP021875.1"/>
</dbReference>
<dbReference type="Proteomes" id="UP000427769">
    <property type="component" value="Chromosome"/>
</dbReference>
<dbReference type="Gene3D" id="3.40.50.720">
    <property type="entry name" value="NAD(P)-binding Rossmann-like Domain"/>
    <property type="match status" value="1"/>
</dbReference>
<dbReference type="SUPFAM" id="SSF46785">
    <property type="entry name" value="Winged helix' DNA-binding domain"/>
    <property type="match status" value="1"/>
</dbReference>